<name>A0A9Q4FSB1_9HYPH</name>
<dbReference type="GO" id="GO:0005829">
    <property type="term" value="C:cytosol"/>
    <property type="evidence" value="ECO:0007669"/>
    <property type="project" value="UniProtKB-ARBA"/>
</dbReference>
<dbReference type="InterPro" id="IPR052069">
    <property type="entry name" value="Ca-reg_mRNA-binding_domain"/>
</dbReference>
<feature type="transmembrane region" description="Helical" evidence="2">
    <location>
        <begin position="177"/>
        <end position="201"/>
    </location>
</feature>
<feature type="transmembrane region" description="Helical" evidence="2">
    <location>
        <begin position="91"/>
        <end position="109"/>
    </location>
</feature>
<dbReference type="PROSITE" id="PS51857">
    <property type="entry name" value="CSD_2"/>
    <property type="match status" value="1"/>
</dbReference>
<dbReference type="PANTHER" id="PTHR12962:SF1">
    <property type="entry name" value="COLD SHOCK DOMAIN-CONTAINING PROTEIN CG9705"/>
    <property type="match status" value="1"/>
</dbReference>
<comment type="caution">
    <text evidence="4">The sequence shown here is derived from an EMBL/GenBank/DDBJ whole genome shotgun (WGS) entry which is preliminary data.</text>
</comment>
<keyword evidence="2" id="KW-0472">Membrane</keyword>
<gene>
    <name evidence="4" type="ORF">NF348_06130</name>
</gene>
<keyword evidence="2" id="KW-1133">Transmembrane helix</keyword>
<dbReference type="InterPro" id="IPR010718">
    <property type="entry name" value="DUF1294"/>
</dbReference>
<reference evidence="4" key="1">
    <citation type="submission" date="2022-06" db="EMBL/GenBank/DDBJ databases">
        <title>Devosia sp. XJ19-45 genome assembly.</title>
        <authorList>
            <person name="Li B."/>
            <person name="Cai M."/>
            <person name="Nie G."/>
            <person name="Li W."/>
        </authorList>
    </citation>
    <scope>NUCLEOTIDE SEQUENCE</scope>
    <source>
        <strain evidence="4">XJ19-45</strain>
    </source>
</reference>
<dbReference type="Gene3D" id="2.40.50.140">
    <property type="entry name" value="Nucleic acid-binding proteins"/>
    <property type="match status" value="1"/>
</dbReference>
<dbReference type="EMBL" id="JAMWDU010000002">
    <property type="protein sequence ID" value="MCP8886675.1"/>
    <property type="molecule type" value="Genomic_DNA"/>
</dbReference>
<dbReference type="Pfam" id="PF00313">
    <property type="entry name" value="CSD"/>
    <property type="match status" value="1"/>
</dbReference>
<keyword evidence="2" id="KW-0812">Transmembrane</keyword>
<evidence type="ECO:0000313" key="4">
    <source>
        <dbReference type="EMBL" id="MCP8886675.1"/>
    </source>
</evidence>
<proteinExistence type="predicted"/>
<dbReference type="PANTHER" id="PTHR12962">
    <property type="entry name" value="CALCIUM-REGULATED HEAT STABLE PROTEIN CRHSP-24-RELATED"/>
    <property type="match status" value="1"/>
</dbReference>
<accession>A0A9Q4FSB1</accession>
<evidence type="ECO:0000256" key="1">
    <source>
        <dbReference type="ARBA" id="ARBA00022553"/>
    </source>
</evidence>
<evidence type="ECO:0000256" key="2">
    <source>
        <dbReference type="SAM" id="Phobius"/>
    </source>
</evidence>
<dbReference type="Pfam" id="PF06961">
    <property type="entry name" value="DUF1294"/>
    <property type="match status" value="1"/>
</dbReference>
<feature type="transmembrane region" description="Helical" evidence="2">
    <location>
        <begin position="114"/>
        <end position="133"/>
    </location>
</feature>
<dbReference type="SUPFAM" id="SSF50249">
    <property type="entry name" value="Nucleic acid-binding proteins"/>
    <property type="match status" value="1"/>
</dbReference>
<keyword evidence="1" id="KW-0597">Phosphoprotein</keyword>
<organism evidence="4 5">
    <name type="scientific">Devosia ureilytica</name>
    <dbReference type="NCBI Taxonomy" id="2952754"/>
    <lineage>
        <taxon>Bacteria</taxon>
        <taxon>Pseudomonadati</taxon>
        <taxon>Pseudomonadota</taxon>
        <taxon>Alphaproteobacteria</taxon>
        <taxon>Hyphomicrobiales</taxon>
        <taxon>Devosiaceae</taxon>
        <taxon>Devosia</taxon>
    </lineage>
</organism>
<dbReference type="InterPro" id="IPR011129">
    <property type="entry name" value="CSD"/>
</dbReference>
<dbReference type="InterPro" id="IPR002059">
    <property type="entry name" value="CSP_DNA-bd"/>
</dbReference>
<dbReference type="AlphaFoldDB" id="A0A9Q4FSB1"/>
<dbReference type="GO" id="GO:0003730">
    <property type="term" value="F:mRNA 3'-UTR binding"/>
    <property type="evidence" value="ECO:0007669"/>
    <property type="project" value="TreeGrafter"/>
</dbReference>
<evidence type="ECO:0000313" key="5">
    <source>
        <dbReference type="Proteomes" id="UP001060275"/>
    </source>
</evidence>
<feature type="domain" description="CSD" evidence="3">
    <location>
        <begin position="2"/>
        <end position="66"/>
    </location>
</feature>
<dbReference type="SMART" id="SM00357">
    <property type="entry name" value="CSP"/>
    <property type="match status" value="1"/>
</dbReference>
<sequence length="218" mass="23285">MAEHGQLVQWNDERGFGFIEAGNGQRYFVHVSSIGRIATRPRMGDSVTFEPHRGSDGRLQARSVRILGANPAPSFATRARGEPAKATALDWRLPFVLGLLAILAAGFALGRVPLALILGYFGMGLVSLIAYRMDKHFATTGQWRISEATLLGLDLCLGVMGGLLGQALFRHKTRKPSYVAATVLILAAHLAGLAAFAGGFLEPDSLVTSMLSWLAPGG</sequence>
<evidence type="ECO:0000259" key="3">
    <source>
        <dbReference type="PROSITE" id="PS51857"/>
    </source>
</evidence>
<dbReference type="Proteomes" id="UP001060275">
    <property type="component" value="Unassembled WGS sequence"/>
</dbReference>
<dbReference type="RefSeq" id="WP_254673644.1">
    <property type="nucleotide sequence ID" value="NZ_JAMWDU010000002.1"/>
</dbReference>
<protein>
    <submittedName>
        <fullName evidence="4">DUF1294 domain-containing protein</fullName>
    </submittedName>
</protein>
<dbReference type="GO" id="GO:0043488">
    <property type="term" value="P:regulation of mRNA stability"/>
    <property type="evidence" value="ECO:0007669"/>
    <property type="project" value="TreeGrafter"/>
</dbReference>
<dbReference type="InterPro" id="IPR012340">
    <property type="entry name" value="NA-bd_OB-fold"/>
</dbReference>
<keyword evidence="5" id="KW-1185">Reference proteome</keyword>